<dbReference type="GO" id="GO:0007127">
    <property type="term" value="P:meiosis I"/>
    <property type="evidence" value="ECO:0007669"/>
    <property type="project" value="InterPro"/>
</dbReference>
<name>A0A5A9PRP0_9TELE</name>
<evidence type="ECO:0000256" key="1">
    <source>
        <dbReference type="SAM" id="MobiDB-lite"/>
    </source>
</evidence>
<organism evidence="2 3">
    <name type="scientific">Triplophysa tibetana</name>
    <dbReference type="NCBI Taxonomy" id="1572043"/>
    <lineage>
        <taxon>Eukaryota</taxon>
        <taxon>Metazoa</taxon>
        <taxon>Chordata</taxon>
        <taxon>Craniata</taxon>
        <taxon>Vertebrata</taxon>
        <taxon>Euteleostomi</taxon>
        <taxon>Actinopterygii</taxon>
        <taxon>Neopterygii</taxon>
        <taxon>Teleostei</taxon>
        <taxon>Ostariophysi</taxon>
        <taxon>Cypriniformes</taxon>
        <taxon>Nemacheilidae</taxon>
        <taxon>Triplophysa</taxon>
    </lineage>
</organism>
<feature type="compositionally biased region" description="Low complexity" evidence="1">
    <location>
        <begin position="496"/>
        <end position="508"/>
    </location>
</feature>
<sequence length="554" mass="61798">MSVRNRSCSSSILQACSSAFTRQPSRVLIVDASPPWWSEICSVLCQALENFFFIASSLAGPVRLPLLSVFAISAQLECLLPFVQVKGNLTRLLCCVEELRSLPQEGCIRQRGALLKQAVLDSLQQFKQYMCHSALGDINSNCVEVTVLTSQSGHMVLRQLEKDLKSSDLMSLRRLLVIHISLQQNLSDQSPTCSLETMSSEDHNDHEESLMLGTEMDLQQVEGTVLAVENALKMWLHEQGGDREHLHLLLPPSLTVHASTPNPANNKPDPVCLKCDMQERLLSPVLFPGTADLGVKTESMQDFQPPNKANQSLSPKRLQVVKVLHADGVCQSVLYGLPLVIRPTSCWQLDWDEIESNHQMFHALCHTLETRDWFLLVRSESSSGSGSGVFSYYILQSTDSLSLLLKPVLTRELMLPCTLLPSTEEPPLHALATVESSLEQLERDPVFNPLCLDTNLYLHLRMRGLLTRASQQAGGHSQGRGHRRDASRPPPEGSTQRQARQSQSRVRATVAPLSSTPPNKIPRPSLTLSHSRPRGSAHFYQDYEEEDRLKVQRK</sequence>
<dbReference type="InterPro" id="IPR033587">
    <property type="entry name" value="M1AP"/>
</dbReference>
<proteinExistence type="predicted"/>
<gene>
    <name evidence="2" type="ORF">E1301_Tti003176</name>
</gene>
<protein>
    <submittedName>
        <fullName evidence="2">Meiosis 1 arrest protein</fullName>
    </submittedName>
</protein>
<dbReference type="GO" id="GO:0051308">
    <property type="term" value="P:male meiosis chromosome separation"/>
    <property type="evidence" value="ECO:0007669"/>
    <property type="project" value="TreeGrafter"/>
</dbReference>
<dbReference type="OrthoDB" id="6433824at2759"/>
<evidence type="ECO:0000313" key="2">
    <source>
        <dbReference type="EMBL" id="KAA0723709.1"/>
    </source>
</evidence>
<feature type="region of interest" description="Disordered" evidence="1">
    <location>
        <begin position="470"/>
        <end position="554"/>
    </location>
</feature>
<dbReference type="AlphaFoldDB" id="A0A5A9PRP0"/>
<dbReference type="GO" id="GO:0007283">
    <property type="term" value="P:spermatogenesis"/>
    <property type="evidence" value="ECO:0007669"/>
    <property type="project" value="InterPro"/>
</dbReference>
<keyword evidence="3" id="KW-1185">Reference proteome</keyword>
<accession>A0A5A9PRP0</accession>
<reference evidence="2 3" key="1">
    <citation type="journal article" date="2019" name="Mol. Ecol. Resour.">
        <title>Chromosome-level genome assembly of Triplophysa tibetana, a fish adapted to the harsh high-altitude environment of the Tibetan Plateau.</title>
        <authorList>
            <person name="Yang X."/>
            <person name="Liu H."/>
            <person name="Ma Z."/>
            <person name="Zou Y."/>
            <person name="Zou M."/>
            <person name="Mao Y."/>
            <person name="Li X."/>
            <person name="Wang H."/>
            <person name="Chen T."/>
            <person name="Wang W."/>
            <person name="Yang R."/>
        </authorList>
    </citation>
    <scope>NUCLEOTIDE SEQUENCE [LARGE SCALE GENOMIC DNA]</scope>
    <source>
        <strain evidence="2">TTIB1903HZAU</strain>
        <tissue evidence="2">Muscle</tissue>
    </source>
</reference>
<dbReference type="EMBL" id="SOYY01000003">
    <property type="protein sequence ID" value="KAA0723709.1"/>
    <property type="molecule type" value="Genomic_DNA"/>
</dbReference>
<dbReference type="Proteomes" id="UP000324632">
    <property type="component" value="Chromosome 3"/>
</dbReference>
<comment type="caution">
    <text evidence="2">The sequence shown here is derived from an EMBL/GenBank/DDBJ whole genome shotgun (WGS) entry which is preliminary data.</text>
</comment>
<dbReference type="PANTHER" id="PTHR28642:SF1">
    <property type="entry name" value="MEIOSIS 1 ARREST PROTEIN"/>
    <property type="match status" value="1"/>
</dbReference>
<evidence type="ECO:0000313" key="3">
    <source>
        <dbReference type="Proteomes" id="UP000324632"/>
    </source>
</evidence>
<dbReference type="PANTHER" id="PTHR28642">
    <property type="entry name" value="MEIOSIS 1 ARREST PROTEIN"/>
    <property type="match status" value="1"/>
</dbReference>